<feature type="chain" id="PRO_5045529450" evidence="1">
    <location>
        <begin position="24"/>
        <end position="319"/>
    </location>
</feature>
<sequence>MKKLYLCYLLVSILGCACSLSLASDHADPVFNGEPTQSLSGLFVFPHKGNLVVILTTHPGLKKPPPIDHLSEQTYRVHFDLSSEVSFDNPQQKLRYGGSISSPSHIHPDATLAFHLDNNASLTALEKSGTLKDSENIRVFTGVRDDPFIFPKFFGSNVVAMAVTIPITEFAAEQHNFVMWGDIVKHGKKIDHVGRSNRTMQPRLDFLNTLEPAQHLEAINKKHNDPGFIDGILMSKLAPLFAIRDYDKFPDVMIFSTKFSPGFPNGRMLTDDVAALTCKVGDCLLWELSLGDVRTWEWPRKDTNDKPFLSEFPYLAEPW</sequence>
<comment type="caution">
    <text evidence="2">The sequence shown here is derived from an EMBL/GenBank/DDBJ whole genome shotgun (WGS) entry which is preliminary data.</text>
</comment>
<accession>A0ABU4RT60</accession>
<organism evidence="2 3">
    <name type="scientific">Gilvimarinus gilvus</name>
    <dbReference type="NCBI Taxonomy" id="3058038"/>
    <lineage>
        <taxon>Bacteria</taxon>
        <taxon>Pseudomonadati</taxon>
        <taxon>Pseudomonadota</taxon>
        <taxon>Gammaproteobacteria</taxon>
        <taxon>Cellvibrionales</taxon>
        <taxon>Cellvibrionaceae</taxon>
        <taxon>Gilvimarinus</taxon>
    </lineage>
</organism>
<proteinExistence type="predicted"/>
<dbReference type="Proteomes" id="UP001273505">
    <property type="component" value="Unassembled WGS sequence"/>
</dbReference>
<dbReference type="EMBL" id="JAXAFO010000002">
    <property type="protein sequence ID" value="MDX6848071.1"/>
    <property type="molecule type" value="Genomic_DNA"/>
</dbReference>
<name>A0ABU4RT60_9GAMM</name>
<keyword evidence="3" id="KW-1185">Reference proteome</keyword>
<evidence type="ECO:0000313" key="2">
    <source>
        <dbReference type="EMBL" id="MDX6848071.1"/>
    </source>
</evidence>
<feature type="signal peptide" evidence="1">
    <location>
        <begin position="1"/>
        <end position="23"/>
    </location>
</feature>
<reference evidence="2 3" key="1">
    <citation type="submission" date="2023-11" db="EMBL/GenBank/DDBJ databases">
        <title>Gilvimarinus fulvus sp. nov., isolated from the surface of Kelp.</title>
        <authorList>
            <person name="Sun Y.Y."/>
            <person name="Gong Y."/>
            <person name="Du Z.J."/>
        </authorList>
    </citation>
    <scope>NUCLEOTIDE SEQUENCE [LARGE SCALE GENOMIC DNA]</scope>
    <source>
        <strain evidence="2 3">SDUM040013</strain>
    </source>
</reference>
<gene>
    <name evidence="2" type="ORF">SCD92_01785</name>
</gene>
<dbReference type="RefSeq" id="WP_302723223.1">
    <property type="nucleotide sequence ID" value="NZ_JAULRU010000583.1"/>
</dbReference>
<keyword evidence="1" id="KW-0732">Signal</keyword>
<evidence type="ECO:0000313" key="3">
    <source>
        <dbReference type="Proteomes" id="UP001273505"/>
    </source>
</evidence>
<dbReference type="PROSITE" id="PS51257">
    <property type="entry name" value="PROKAR_LIPOPROTEIN"/>
    <property type="match status" value="1"/>
</dbReference>
<evidence type="ECO:0000256" key="1">
    <source>
        <dbReference type="SAM" id="SignalP"/>
    </source>
</evidence>
<protein>
    <submittedName>
        <fullName evidence="2">Uncharacterized protein</fullName>
    </submittedName>
</protein>